<reference evidence="2 3" key="1">
    <citation type="submission" date="2016-07" db="EMBL/GenBank/DDBJ databases">
        <title>Pervasive Adenine N6-methylation of Active Genes in Fungi.</title>
        <authorList>
            <consortium name="DOE Joint Genome Institute"/>
            <person name="Mondo S.J."/>
            <person name="Dannebaum R.O."/>
            <person name="Kuo R.C."/>
            <person name="Labutti K."/>
            <person name="Haridas S."/>
            <person name="Kuo A."/>
            <person name="Salamov A."/>
            <person name="Ahrendt S.R."/>
            <person name="Lipzen A."/>
            <person name="Sullivan W."/>
            <person name="Andreopoulos W.B."/>
            <person name="Clum A."/>
            <person name="Lindquist E."/>
            <person name="Daum C."/>
            <person name="Ramamoorthy G.K."/>
            <person name="Gryganskyi A."/>
            <person name="Culley D."/>
            <person name="Magnuson J.K."/>
            <person name="James T.Y."/>
            <person name="O'Malley M.A."/>
            <person name="Stajich J.E."/>
            <person name="Spatafora J.W."/>
            <person name="Visel A."/>
            <person name="Grigoriev I.V."/>
        </authorList>
    </citation>
    <scope>NUCLEOTIDE SEQUENCE [LARGE SCALE GENOMIC DNA]</scope>
    <source>
        <strain evidence="2 3">JEL800</strain>
    </source>
</reference>
<sequence length="404" mass="45578">MLSQSDAEDFALLTDDKLSEKLFDVKMTRIFQNALGPDVHLVNSEECGWLMQGGDSSTDFKPDFHVTVKGLYMHKEEPDDAVQEARRLVHETYGTVFRFGTPPKELWGMITILERKLKFTEGRDFGQVIRYLQHLNNHHEGGNAVLFDKTRCWLIRAREKNVLYSIENVDWLAGGSKEKFVNFVHSSLQPWKGLILDACNHFNVDLVNEKAFLGTGATGRVFKVCRTTNGKTNYYALKIVLKPNNLSLISECRMLKAAEKTGVVVSVVGEFKQFGNGTGGGLLISPVGVPVNRAKLTQSLLHRVAKVLFALHLEGLQHGDPRLPNLIQFKRQLYWIDLMASILDGEYRWREDASALSRSVLGLHQDDNLPENITALIDQYALDKNEAACLALADGWWSELQFQS</sequence>
<dbReference type="InterPro" id="IPR011009">
    <property type="entry name" value="Kinase-like_dom_sf"/>
</dbReference>
<evidence type="ECO:0000313" key="2">
    <source>
        <dbReference type="EMBL" id="ORY42626.1"/>
    </source>
</evidence>
<comment type="caution">
    <text evidence="2">The sequence shown here is derived from an EMBL/GenBank/DDBJ whole genome shotgun (WGS) entry which is preliminary data.</text>
</comment>
<dbReference type="EMBL" id="MCGO01000028">
    <property type="protein sequence ID" value="ORY42626.1"/>
    <property type="molecule type" value="Genomic_DNA"/>
</dbReference>
<dbReference type="PROSITE" id="PS00107">
    <property type="entry name" value="PROTEIN_KINASE_ATP"/>
    <property type="match status" value="1"/>
</dbReference>
<proteinExistence type="predicted"/>
<gene>
    <name evidence="2" type="ORF">BCR33DRAFT_300364</name>
</gene>
<name>A0A1Y2C6Q5_9FUNG</name>
<feature type="binding site" evidence="1">
    <location>
        <position position="242"/>
    </location>
    <ligand>
        <name>ATP</name>
        <dbReference type="ChEBI" id="CHEBI:30616"/>
    </ligand>
</feature>
<dbReference type="GO" id="GO:0005524">
    <property type="term" value="F:ATP binding"/>
    <property type="evidence" value="ECO:0007669"/>
    <property type="project" value="UniProtKB-UniRule"/>
</dbReference>
<dbReference type="OrthoDB" id="2097557at2759"/>
<keyword evidence="1" id="KW-0067">ATP-binding</keyword>
<accession>A0A1Y2C6Q5</accession>
<keyword evidence="3" id="KW-1185">Reference proteome</keyword>
<evidence type="ECO:0000256" key="1">
    <source>
        <dbReference type="PROSITE-ProRule" id="PRU10141"/>
    </source>
</evidence>
<organism evidence="2 3">
    <name type="scientific">Rhizoclosmatium globosum</name>
    <dbReference type="NCBI Taxonomy" id="329046"/>
    <lineage>
        <taxon>Eukaryota</taxon>
        <taxon>Fungi</taxon>
        <taxon>Fungi incertae sedis</taxon>
        <taxon>Chytridiomycota</taxon>
        <taxon>Chytridiomycota incertae sedis</taxon>
        <taxon>Chytridiomycetes</taxon>
        <taxon>Chytridiales</taxon>
        <taxon>Chytriomycetaceae</taxon>
        <taxon>Rhizoclosmatium</taxon>
    </lineage>
</organism>
<dbReference type="Proteomes" id="UP000193642">
    <property type="component" value="Unassembled WGS sequence"/>
</dbReference>
<keyword evidence="1" id="KW-0547">Nucleotide-binding</keyword>
<evidence type="ECO:0008006" key="4">
    <source>
        <dbReference type="Google" id="ProtNLM"/>
    </source>
</evidence>
<dbReference type="InterPro" id="IPR017441">
    <property type="entry name" value="Protein_kinase_ATP_BS"/>
</dbReference>
<dbReference type="STRING" id="329046.A0A1Y2C6Q5"/>
<protein>
    <recommendedName>
        <fullName evidence="4">Protein kinase domain-containing protein</fullName>
    </recommendedName>
</protein>
<dbReference type="SUPFAM" id="SSF56112">
    <property type="entry name" value="Protein kinase-like (PK-like)"/>
    <property type="match status" value="1"/>
</dbReference>
<dbReference type="AlphaFoldDB" id="A0A1Y2C6Q5"/>
<evidence type="ECO:0000313" key="3">
    <source>
        <dbReference type="Proteomes" id="UP000193642"/>
    </source>
</evidence>